<keyword evidence="1" id="KW-0812">Transmembrane</keyword>
<dbReference type="OrthoDB" id="9923478at2"/>
<dbReference type="Proteomes" id="UP000184047">
    <property type="component" value="Unassembled WGS sequence"/>
</dbReference>
<protein>
    <submittedName>
        <fullName evidence="2">Uncharacterized protein</fullName>
    </submittedName>
</protein>
<proteinExistence type="predicted"/>
<evidence type="ECO:0000256" key="1">
    <source>
        <dbReference type="SAM" id="Phobius"/>
    </source>
</evidence>
<name>A0A1M5JBY3_9FLAO</name>
<feature type="transmembrane region" description="Helical" evidence="1">
    <location>
        <begin position="6"/>
        <end position="24"/>
    </location>
</feature>
<keyword evidence="1" id="KW-0472">Membrane</keyword>
<evidence type="ECO:0000313" key="3">
    <source>
        <dbReference type="Proteomes" id="UP000184047"/>
    </source>
</evidence>
<accession>A0A1M5JBY3</accession>
<dbReference type="RefSeq" id="WP_073059556.1">
    <property type="nucleotide sequence ID" value="NZ_FQWT01000001.1"/>
</dbReference>
<feature type="transmembrane region" description="Helical" evidence="1">
    <location>
        <begin position="36"/>
        <end position="58"/>
    </location>
</feature>
<keyword evidence="3" id="KW-1185">Reference proteome</keyword>
<reference evidence="3" key="1">
    <citation type="submission" date="2016-11" db="EMBL/GenBank/DDBJ databases">
        <authorList>
            <person name="Varghese N."/>
            <person name="Submissions S."/>
        </authorList>
    </citation>
    <scope>NUCLEOTIDE SEQUENCE [LARGE SCALE GENOMIC DNA]</scope>
    <source>
        <strain evidence="3">DSM 19055</strain>
    </source>
</reference>
<dbReference type="EMBL" id="FQWT01000001">
    <property type="protein sequence ID" value="SHG38067.1"/>
    <property type="molecule type" value="Genomic_DNA"/>
</dbReference>
<gene>
    <name evidence="2" type="ORF">SAMN05421866_0238</name>
</gene>
<keyword evidence="1" id="KW-1133">Transmembrane helix</keyword>
<dbReference type="AlphaFoldDB" id="A0A1M5JBY3"/>
<evidence type="ECO:0000313" key="2">
    <source>
        <dbReference type="EMBL" id="SHG38067.1"/>
    </source>
</evidence>
<organism evidence="2 3">
    <name type="scientific">Chryseobacterium oranimense</name>
    <dbReference type="NCBI Taxonomy" id="421058"/>
    <lineage>
        <taxon>Bacteria</taxon>
        <taxon>Pseudomonadati</taxon>
        <taxon>Bacteroidota</taxon>
        <taxon>Flavobacteriia</taxon>
        <taxon>Flavobacteriales</taxon>
        <taxon>Weeksellaceae</taxon>
        <taxon>Chryseobacterium group</taxon>
        <taxon>Chryseobacterium</taxon>
    </lineage>
</organism>
<sequence length="65" mass="7719">MESMFMIFILAIFGGLAYVIMRFFNRWTAKSQYKTIWNGLIFIASFALLLFIAFFIFITNVSFER</sequence>